<feature type="non-terminal residue" evidence="9">
    <location>
        <position position="290"/>
    </location>
</feature>
<reference evidence="9 10" key="1">
    <citation type="submission" date="2020-08" db="EMBL/GenBank/DDBJ databases">
        <title>Genomic Encyclopedia of Type Strains, Phase IV (KMG-IV): sequencing the most valuable type-strain genomes for metagenomic binning, comparative biology and taxonomic classification.</title>
        <authorList>
            <person name="Goeker M."/>
        </authorList>
    </citation>
    <scope>NUCLEOTIDE SEQUENCE [LARGE SCALE GENOMIC DNA]</scope>
    <source>
        <strain evidence="9 10">DSM 101730</strain>
    </source>
</reference>
<dbReference type="GO" id="GO:0016829">
    <property type="term" value="F:lyase activity"/>
    <property type="evidence" value="ECO:0007669"/>
    <property type="project" value="UniProtKB-KW"/>
</dbReference>
<dbReference type="Gene3D" id="3.90.1680.20">
    <property type="match status" value="2"/>
</dbReference>
<evidence type="ECO:0000256" key="6">
    <source>
        <dbReference type="ARBA" id="ARBA00023125"/>
    </source>
</evidence>
<evidence type="ECO:0000256" key="5">
    <source>
        <dbReference type="ARBA" id="ARBA00023124"/>
    </source>
</evidence>
<keyword evidence="6" id="KW-0238">DNA-binding</keyword>
<keyword evidence="5" id="KW-0190">Covalent protein-DNA linkage</keyword>
<dbReference type="GO" id="GO:0106300">
    <property type="term" value="P:protein-DNA covalent cross-linking repair"/>
    <property type="evidence" value="ECO:0007669"/>
    <property type="project" value="InterPro"/>
</dbReference>
<evidence type="ECO:0000256" key="1">
    <source>
        <dbReference type="ARBA" id="ARBA00008136"/>
    </source>
</evidence>
<gene>
    <name evidence="9" type="ORF">HNP73_004621</name>
</gene>
<dbReference type="RefSeq" id="WP_246400049.1">
    <property type="nucleotide sequence ID" value="NZ_JACHFM010000014.1"/>
</dbReference>
<evidence type="ECO:0000313" key="10">
    <source>
        <dbReference type="Proteomes" id="UP000549457"/>
    </source>
</evidence>
<dbReference type="InterPro" id="IPR003738">
    <property type="entry name" value="SRAP"/>
</dbReference>
<protein>
    <recommendedName>
        <fullName evidence="8">Abasic site processing protein</fullName>
        <ecNumber evidence="8">3.4.-.-</ecNumber>
    </recommendedName>
</protein>
<dbReference type="AlphaFoldDB" id="A0A840T023"/>
<dbReference type="GO" id="GO:0008233">
    <property type="term" value="F:peptidase activity"/>
    <property type="evidence" value="ECO:0007669"/>
    <property type="project" value="UniProtKB-KW"/>
</dbReference>
<dbReference type="EMBL" id="JACHFM010000014">
    <property type="protein sequence ID" value="MBB5224642.1"/>
    <property type="molecule type" value="Genomic_DNA"/>
</dbReference>
<dbReference type="PANTHER" id="PTHR13604:SF0">
    <property type="entry name" value="ABASIC SITE PROCESSING PROTEIN HMCES"/>
    <property type="match status" value="1"/>
</dbReference>
<organism evidence="9 10">
    <name type="scientific">Amaricoccus macauensis</name>
    <dbReference type="NCBI Taxonomy" id="57001"/>
    <lineage>
        <taxon>Bacteria</taxon>
        <taxon>Pseudomonadati</taxon>
        <taxon>Pseudomonadota</taxon>
        <taxon>Alphaproteobacteria</taxon>
        <taxon>Rhodobacterales</taxon>
        <taxon>Paracoccaceae</taxon>
        <taxon>Amaricoccus</taxon>
    </lineage>
</organism>
<dbReference type="GO" id="GO:0006508">
    <property type="term" value="P:proteolysis"/>
    <property type="evidence" value="ECO:0007669"/>
    <property type="project" value="UniProtKB-KW"/>
</dbReference>
<keyword evidence="4 8" id="KW-0378">Hydrolase</keyword>
<dbReference type="InterPro" id="IPR036590">
    <property type="entry name" value="SRAP-like"/>
</dbReference>
<dbReference type="Pfam" id="PF02586">
    <property type="entry name" value="SRAP"/>
    <property type="match status" value="1"/>
</dbReference>
<comment type="caution">
    <text evidence="9">The sequence shown here is derived from an EMBL/GenBank/DDBJ whole genome shotgun (WGS) entry which is preliminary data.</text>
</comment>
<dbReference type="EC" id="3.4.-.-" evidence="8"/>
<proteinExistence type="inferred from homology"/>
<keyword evidence="10" id="KW-1185">Reference proteome</keyword>
<name>A0A840T023_9RHOB</name>
<evidence type="ECO:0000256" key="2">
    <source>
        <dbReference type="ARBA" id="ARBA00022670"/>
    </source>
</evidence>
<accession>A0A840T023</accession>
<dbReference type="PANTHER" id="PTHR13604">
    <property type="entry name" value="DC12-RELATED"/>
    <property type="match status" value="1"/>
</dbReference>
<dbReference type="GO" id="GO:0003697">
    <property type="term" value="F:single-stranded DNA binding"/>
    <property type="evidence" value="ECO:0007669"/>
    <property type="project" value="InterPro"/>
</dbReference>
<evidence type="ECO:0000256" key="7">
    <source>
        <dbReference type="ARBA" id="ARBA00023239"/>
    </source>
</evidence>
<dbReference type="SUPFAM" id="SSF143081">
    <property type="entry name" value="BB1717-like"/>
    <property type="match status" value="1"/>
</dbReference>
<evidence type="ECO:0000256" key="8">
    <source>
        <dbReference type="RuleBase" id="RU364100"/>
    </source>
</evidence>
<sequence length="290" mass="32623">MTRRSTPQRRIDDEAFPVRVKLLVPEGGFERQFDDLYRWLDQEVGRGEYAFHAASALGISRDAVAVYFRAPETAHRFVACFPDLLLADGTDSVVYTSPYLPFGRPQDEKSPMCNLYSMTRSQEAMRRLFAGLDDRAGNMPPLPGIYPDYPAPIIRNAGEGRELVMARWGMPTPPQYLAGKKVDRGVTNIRQTSSSHWRPWLGPEHRCLVPFTSFAENETLADGSRPPVWFAFDETRPLAFFAGLWATWTSTRKVKEGPVTADLFGFLTTTPNAEVRAVHPKAMPAILTEP</sequence>
<dbReference type="Proteomes" id="UP000549457">
    <property type="component" value="Unassembled WGS sequence"/>
</dbReference>
<keyword evidence="2 8" id="KW-0645">Protease</keyword>
<evidence type="ECO:0000256" key="3">
    <source>
        <dbReference type="ARBA" id="ARBA00022763"/>
    </source>
</evidence>
<evidence type="ECO:0000256" key="4">
    <source>
        <dbReference type="ARBA" id="ARBA00022801"/>
    </source>
</evidence>
<comment type="similarity">
    <text evidence="1 8">Belongs to the SOS response-associated peptidase family.</text>
</comment>
<keyword evidence="3" id="KW-0227">DNA damage</keyword>
<evidence type="ECO:0000313" key="9">
    <source>
        <dbReference type="EMBL" id="MBB5224642.1"/>
    </source>
</evidence>
<keyword evidence="7" id="KW-0456">Lyase</keyword>